<organism evidence="1 2">
    <name type="scientific">Halobacillus naozhouensis</name>
    <dbReference type="NCBI Taxonomy" id="554880"/>
    <lineage>
        <taxon>Bacteria</taxon>
        <taxon>Bacillati</taxon>
        <taxon>Bacillota</taxon>
        <taxon>Bacilli</taxon>
        <taxon>Bacillales</taxon>
        <taxon>Bacillaceae</taxon>
        <taxon>Halobacillus</taxon>
    </lineage>
</organism>
<dbReference type="Proteomes" id="UP001221597">
    <property type="component" value="Chromosome"/>
</dbReference>
<reference evidence="1 2" key="1">
    <citation type="submission" date="2023-04" db="EMBL/GenBank/DDBJ databases">
        <title>Genome sequence of Halobacillus naozhouensis KACC 21980.</title>
        <authorList>
            <person name="Kim S."/>
            <person name="Heo J."/>
            <person name="Kwon S.-W."/>
        </authorList>
    </citation>
    <scope>NUCLEOTIDE SEQUENCE [LARGE SCALE GENOMIC DNA]</scope>
    <source>
        <strain evidence="1 2">KCTC 13234</strain>
    </source>
</reference>
<dbReference type="Gene3D" id="1.10.287.760">
    <property type="entry name" value="YqgQ-like"/>
    <property type="match status" value="1"/>
</dbReference>
<dbReference type="SUPFAM" id="SSF158379">
    <property type="entry name" value="YqgQ-like"/>
    <property type="match status" value="1"/>
</dbReference>
<proteinExistence type="predicted"/>
<gene>
    <name evidence="1" type="ORF">P9989_12670</name>
</gene>
<accession>A0ABY8IWV2</accession>
<name>A0ABY8IWV2_9BACI</name>
<evidence type="ECO:0000313" key="2">
    <source>
        <dbReference type="Proteomes" id="UP001221597"/>
    </source>
</evidence>
<dbReference type="InterPro" id="IPR009256">
    <property type="entry name" value="YqgQ-like"/>
</dbReference>
<dbReference type="Pfam" id="PF06014">
    <property type="entry name" value="YqgQ-like"/>
    <property type="match status" value="1"/>
</dbReference>
<dbReference type="EMBL" id="CP121671">
    <property type="protein sequence ID" value="WFT73256.1"/>
    <property type="molecule type" value="Genomic_DNA"/>
</dbReference>
<dbReference type="InterPro" id="IPR023164">
    <property type="entry name" value="YqgQ-like_sf"/>
</dbReference>
<sequence length="72" mass="8457">MRTIYDIQQFLKQFGTFIYVGDRLAELQLMEQEVKELNQSQCISGEDYNMAILLLRTEIAKMQDEHKGEANK</sequence>
<dbReference type="RefSeq" id="WP_283075275.1">
    <property type="nucleotide sequence ID" value="NZ_CP121671.1"/>
</dbReference>
<protein>
    <submittedName>
        <fullName evidence="1">YqgQ family protein</fullName>
    </submittedName>
</protein>
<evidence type="ECO:0000313" key="1">
    <source>
        <dbReference type="EMBL" id="WFT73256.1"/>
    </source>
</evidence>
<keyword evidence="2" id="KW-1185">Reference proteome</keyword>